<evidence type="ECO:0000313" key="2">
    <source>
        <dbReference type="EMBL" id="TCO86596.1"/>
    </source>
</evidence>
<dbReference type="OrthoDB" id="1682150at2"/>
<accession>A0A4R2LR73</accession>
<dbReference type="AlphaFoldDB" id="A0A4R2LR73"/>
<gene>
    <name evidence="2" type="ORF">EV212_101389</name>
</gene>
<dbReference type="RefSeq" id="WP_132088026.1">
    <property type="nucleotide sequence ID" value="NZ_JANKAQ010000002.1"/>
</dbReference>
<evidence type="ECO:0000256" key="1">
    <source>
        <dbReference type="SAM" id="Phobius"/>
    </source>
</evidence>
<feature type="transmembrane region" description="Helical" evidence="1">
    <location>
        <begin position="61"/>
        <end position="80"/>
    </location>
</feature>
<feature type="transmembrane region" description="Helical" evidence="1">
    <location>
        <begin position="30"/>
        <end position="49"/>
    </location>
</feature>
<keyword evidence="3" id="KW-1185">Reference proteome</keyword>
<reference evidence="2 3" key="1">
    <citation type="submission" date="2019-03" db="EMBL/GenBank/DDBJ databases">
        <title>Genomic Encyclopedia of Type Strains, Phase IV (KMG-IV): sequencing the most valuable type-strain genomes for metagenomic binning, comparative biology and taxonomic classification.</title>
        <authorList>
            <person name="Goeker M."/>
        </authorList>
    </citation>
    <scope>NUCLEOTIDE SEQUENCE [LARGE SCALE GENOMIC DNA]</scope>
    <source>
        <strain evidence="2 3">DSM 28559</strain>
    </source>
</reference>
<organism evidence="2 3">
    <name type="scientific">Frisingicoccus caecimuris</name>
    <dbReference type="NCBI Taxonomy" id="1796636"/>
    <lineage>
        <taxon>Bacteria</taxon>
        <taxon>Bacillati</taxon>
        <taxon>Bacillota</taxon>
        <taxon>Clostridia</taxon>
        <taxon>Lachnospirales</taxon>
        <taxon>Lachnospiraceae</taxon>
        <taxon>Frisingicoccus</taxon>
    </lineage>
</organism>
<dbReference type="Proteomes" id="UP000295711">
    <property type="component" value="Unassembled WGS sequence"/>
</dbReference>
<protein>
    <submittedName>
        <fullName evidence="2">Stage III sporulation protein AD</fullName>
    </submittedName>
</protein>
<name>A0A4R2LR73_9FIRM</name>
<dbReference type="EMBL" id="SLXA01000001">
    <property type="protein sequence ID" value="TCO86596.1"/>
    <property type="molecule type" value="Genomic_DNA"/>
</dbReference>
<proteinExistence type="predicted"/>
<keyword evidence="1" id="KW-1133">Transmembrane helix</keyword>
<comment type="caution">
    <text evidence="2">The sequence shown here is derived from an EMBL/GenBank/DDBJ whole genome shotgun (WGS) entry which is preliminary data.</text>
</comment>
<keyword evidence="1" id="KW-0812">Transmembrane</keyword>
<sequence>MIRIACIGLMAVFLALKLKSVQPEYALLTGIASCVVLFGFSVTKLEVIFSGIDTIRQYLSVNSAYIGIILKVIGIAYVSEFSANLCKDAGYGGIASQIEMFGKLSILVMSLPILTTLLTTIQEFMGE</sequence>
<feature type="transmembrane region" description="Helical" evidence="1">
    <location>
        <begin position="100"/>
        <end position="121"/>
    </location>
</feature>
<evidence type="ECO:0000313" key="3">
    <source>
        <dbReference type="Proteomes" id="UP000295711"/>
    </source>
</evidence>
<dbReference type="Pfam" id="PF06686">
    <property type="entry name" value="SpoIIIAC"/>
    <property type="match status" value="2"/>
</dbReference>
<keyword evidence="1" id="KW-0472">Membrane</keyword>
<dbReference type="InterPro" id="IPR025664">
    <property type="entry name" value="Spore_III_AC/AD"/>
</dbReference>